<organism evidence="1 2">
    <name type="scientific">Lichtheimia corymbifera JMRC:FSU:9682</name>
    <dbReference type="NCBI Taxonomy" id="1263082"/>
    <lineage>
        <taxon>Eukaryota</taxon>
        <taxon>Fungi</taxon>
        <taxon>Fungi incertae sedis</taxon>
        <taxon>Mucoromycota</taxon>
        <taxon>Mucoromycotina</taxon>
        <taxon>Mucoromycetes</taxon>
        <taxon>Mucorales</taxon>
        <taxon>Lichtheimiaceae</taxon>
        <taxon>Lichtheimia</taxon>
    </lineage>
</organism>
<dbReference type="EMBL" id="CBTN010000024">
    <property type="protein sequence ID" value="CDH54570.1"/>
    <property type="molecule type" value="Genomic_DNA"/>
</dbReference>
<keyword evidence="2" id="KW-1185">Reference proteome</keyword>
<protein>
    <submittedName>
        <fullName evidence="1">Uncharacterized protein</fullName>
    </submittedName>
</protein>
<proteinExistence type="predicted"/>
<reference evidence="1" key="1">
    <citation type="submission" date="2013-08" db="EMBL/GenBank/DDBJ databases">
        <title>Gene expansion shapes genome architecture in the human pathogen Lichtheimia corymbifera: an evolutionary genomics analysis in the ancient terrestrial Mucorales (Mucoromycotina).</title>
        <authorList>
            <person name="Schwartze V.U."/>
            <person name="Winter S."/>
            <person name="Shelest E."/>
            <person name="Marcet-Houben M."/>
            <person name="Horn F."/>
            <person name="Wehner S."/>
            <person name="Hoffmann K."/>
            <person name="Riege K."/>
            <person name="Sammeth M."/>
            <person name="Nowrousian M."/>
            <person name="Valiante V."/>
            <person name="Linde J."/>
            <person name="Jacobsen I.D."/>
            <person name="Marz M."/>
            <person name="Brakhage A.A."/>
            <person name="Gabaldon T."/>
            <person name="Bocker S."/>
            <person name="Voigt K."/>
        </authorList>
    </citation>
    <scope>NUCLEOTIDE SEQUENCE [LARGE SCALE GENOMIC DNA]</scope>
    <source>
        <strain evidence="1">FSU 9682</strain>
    </source>
</reference>
<gene>
    <name evidence="1" type="ORF">LCOR_05803.1</name>
</gene>
<accession>A0A068RXX5</accession>
<dbReference type="VEuPathDB" id="FungiDB:LCOR_05803.1"/>
<name>A0A068RXX5_9FUNG</name>
<comment type="caution">
    <text evidence="1">The sequence shown here is derived from an EMBL/GenBank/DDBJ whole genome shotgun (WGS) entry which is preliminary data.</text>
</comment>
<dbReference type="AlphaFoldDB" id="A0A068RXX5"/>
<evidence type="ECO:0000313" key="2">
    <source>
        <dbReference type="Proteomes" id="UP000027586"/>
    </source>
</evidence>
<sequence>MTIQLQESQQHLLHNKHGILWSPSVSSSINTHHQHYQTTPYHTARDSVWIPSYLPSTMSRAFYCLCCGCFMSSLVSSKTAQRHTLGRVYGYAMAITTMNTGSIQEANNEEDYLRIPRMSISRCQEDCGRCMIG</sequence>
<evidence type="ECO:0000313" key="1">
    <source>
        <dbReference type="EMBL" id="CDH54570.1"/>
    </source>
</evidence>
<dbReference type="Proteomes" id="UP000027586">
    <property type="component" value="Unassembled WGS sequence"/>
</dbReference>